<evidence type="ECO:0000259" key="4">
    <source>
        <dbReference type="Pfam" id="PF02397"/>
    </source>
</evidence>
<dbReference type="RefSeq" id="WP_160727067.1">
    <property type="nucleotide sequence ID" value="NZ_WTYC01000002.1"/>
</dbReference>
<evidence type="ECO:0000256" key="3">
    <source>
        <dbReference type="SAM" id="Phobius"/>
    </source>
</evidence>
<dbReference type="GO" id="GO:0000271">
    <property type="term" value="P:polysaccharide biosynthetic process"/>
    <property type="evidence" value="ECO:0007669"/>
    <property type="project" value="UniProtKB-KW"/>
</dbReference>
<protein>
    <submittedName>
        <fullName evidence="5">Sugar transferase</fullName>
    </submittedName>
</protein>
<dbReference type="PANTHER" id="PTHR30576">
    <property type="entry name" value="COLANIC BIOSYNTHESIS UDP-GLUCOSE LIPID CARRIER TRANSFERASE"/>
    <property type="match status" value="1"/>
</dbReference>
<dbReference type="GO" id="GO:0016780">
    <property type="term" value="F:phosphotransferase activity, for other substituted phosphate groups"/>
    <property type="evidence" value="ECO:0007669"/>
    <property type="project" value="TreeGrafter"/>
</dbReference>
<dbReference type="InterPro" id="IPR003362">
    <property type="entry name" value="Bact_transf"/>
</dbReference>
<feature type="transmembrane region" description="Helical" evidence="3">
    <location>
        <begin position="32"/>
        <end position="51"/>
    </location>
</feature>
<keyword evidence="6" id="KW-1185">Reference proteome</keyword>
<gene>
    <name evidence="5" type="ORF">GRI69_04430</name>
</gene>
<dbReference type="EMBL" id="WTYC01000002">
    <property type="protein sequence ID" value="MXO47502.1"/>
    <property type="molecule type" value="Genomic_DNA"/>
</dbReference>
<dbReference type="Proteomes" id="UP000448199">
    <property type="component" value="Unassembled WGS sequence"/>
</dbReference>
<feature type="transmembrane region" description="Helical" evidence="3">
    <location>
        <begin position="221"/>
        <end position="242"/>
    </location>
</feature>
<keyword evidence="3" id="KW-0472">Membrane</keyword>
<feature type="transmembrane region" description="Helical" evidence="3">
    <location>
        <begin position="90"/>
        <end position="107"/>
    </location>
</feature>
<accession>A0A844XR50</accession>
<feature type="domain" description="Bacterial sugar transferase" evidence="4">
    <location>
        <begin position="216"/>
        <end position="400"/>
    </location>
</feature>
<dbReference type="AlphaFoldDB" id="A0A844XR50"/>
<dbReference type="OrthoDB" id="9808602at2"/>
<dbReference type="Pfam" id="PF02397">
    <property type="entry name" value="Bac_transf"/>
    <property type="match status" value="1"/>
</dbReference>
<evidence type="ECO:0000256" key="1">
    <source>
        <dbReference type="ARBA" id="ARBA00006464"/>
    </source>
</evidence>
<keyword evidence="5" id="KW-0808">Transferase</keyword>
<evidence type="ECO:0000256" key="2">
    <source>
        <dbReference type="ARBA" id="ARBA00023169"/>
    </source>
</evidence>
<keyword evidence="2" id="KW-0270">Exopolysaccharide synthesis</keyword>
<feature type="transmembrane region" description="Helical" evidence="3">
    <location>
        <begin position="63"/>
        <end position="84"/>
    </location>
</feature>
<name>A0A844XR50_9SPHN</name>
<sequence length="406" mass="45937">MIPALLALSFNADALLVAFDFAERVPLASGDAISNSVFGVTVCAVATLLVLRRFRQYPGTQIAQSILPVLAAFYAVFLGLVVLLRLEYSNAILLLCFVGTLLARYAIETLWRDKGMLYCVVPGGKVDRIRRLTRVPILDLHEPRLEVLPRGPIIADLHADLEPEWERLIAEAAISGRPVYHYRQVWETETGRVQINHLSENSFGALVPSFVYQKLKRSVDLLASILVLPVVLPLMAITAILIKLDSKGPVFFLQRRMGFRGKVFNVVKFRTMTEANDGEDREKSVTLTDDERITKIGRFLRKTRLDELPQIVNIVLGQMSWIGPRPEAVSLSTWYEAEIPFYRYRHIVRPGITGWAQVNQGHVASLDEVDDKLQYDFYYIKHLSYWLDIVIALRTLRVVLSGFGAK</sequence>
<reference evidence="5 6" key="1">
    <citation type="submission" date="2019-12" db="EMBL/GenBank/DDBJ databases">
        <title>Genomic-based taxomic classification of the family Erythrobacteraceae.</title>
        <authorList>
            <person name="Xu L."/>
        </authorList>
    </citation>
    <scope>NUCLEOTIDE SEQUENCE [LARGE SCALE GENOMIC DNA]</scope>
    <source>
        <strain evidence="5 6">DSM 17792</strain>
    </source>
</reference>
<keyword evidence="3" id="KW-0812">Transmembrane</keyword>
<organism evidence="5 6">
    <name type="scientific">Qipengyuania vulgaris</name>
    <dbReference type="NCBI Taxonomy" id="291985"/>
    <lineage>
        <taxon>Bacteria</taxon>
        <taxon>Pseudomonadati</taxon>
        <taxon>Pseudomonadota</taxon>
        <taxon>Alphaproteobacteria</taxon>
        <taxon>Sphingomonadales</taxon>
        <taxon>Erythrobacteraceae</taxon>
        <taxon>Qipengyuania</taxon>
    </lineage>
</organism>
<keyword evidence="3" id="KW-1133">Transmembrane helix</keyword>
<comment type="similarity">
    <text evidence="1">Belongs to the bacterial sugar transferase family.</text>
</comment>
<proteinExistence type="inferred from homology"/>
<dbReference type="PANTHER" id="PTHR30576:SF0">
    <property type="entry name" value="UNDECAPRENYL-PHOSPHATE N-ACETYLGALACTOSAMINYL 1-PHOSPHATE TRANSFERASE-RELATED"/>
    <property type="match status" value="1"/>
</dbReference>
<evidence type="ECO:0000313" key="6">
    <source>
        <dbReference type="Proteomes" id="UP000448199"/>
    </source>
</evidence>
<comment type="caution">
    <text evidence="5">The sequence shown here is derived from an EMBL/GenBank/DDBJ whole genome shotgun (WGS) entry which is preliminary data.</text>
</comment>
<evidence type="ECO:0000313" key="5">
    <source>
        <dbReference type="EMBL" id="MXO47502.1"/>
    </source>
</evidence>